<gene>
    <name evidence="6" type="ORF">NAF29_13055</name>
</gene>
<feature type="transmembrane region" description="Helical" evidence="4">
    <location>
        <begin position="218"/>
        <end position="237"/>
    </location>
</feature>
<dbReference type="GO" id="GO:0043565">
    <property type="term" value="F:sequence-specific DNA binding"/>
    <property type="evidence" value="ECO:0007669"/>
    <property type="project" value="InterPro"/>
</dbReference>
<accession>A0AA42B7V6</accession>
<dbReference type="SUPFAM" id="SSF46689">
    <property type="entry name" value="Homeodomain-like"/>
    <property type="match status" value="2"/>
</dbReference>
<dbReference type="InterPro" id="IPR018060">
    <property type="entry name" value="HTH_AraC"/>
</dbReference>
<feature type="transmembrane region" description="Helical" evidence="4">
    <location>
        <begin position="51"/>
        <end position="70"/>
    </location>
</feature>
<keyword evidence="2" id="KW-0238">DNA-binding</keyword>
<reference evidence="6 7" key="1">
    <citation type="journal article" date="2013" name="Antonie Van Leeuwenhoek">
        <title>Echinimonas agarilytica gen. nov., sp. nov., a new gammaproteobacterium isolated from the sea urchin Strongylocentrotus intermedius.</title>
        <authorList>
            <person name="Nedashkovskaya O.I."/>
            <person name="Stenkova A.M."/>
            <person name="Zhukova N.V."/>
            <person name="Van Trappen S."/>
            <person name="Lee J.S."/>
            <person name="Kim S.B."/>
        </authorList>
    </citation>
    <scope>NUCLEOTIDE SEQUENCE [LARGE SCALE GENOMIC DNA]</scope>
    <source>
        <strain evidence="6 7">KMM 6351</strain>
    </source>
</reference>
<protein>
    <submittedName>
        <fullName evidence="6">AraC family transcriptional regulator</fullName>
    </submittedName>
</protein>
<evidence type="ECO:0000313" key="6">
    <source>
        <dbReference type="EMBL" id="MCM2680590.1"/>
    </source>
</evidence>
<feature type="transmembrane region" description="Helical" evidence="4">
    <location>
        <begin position="168"/>
        <end position="187"/>
    </location>
</feature>
<dbReference type="Gene3D" id="1.10.10.60">
    <property type="entry name" value="Homeodomain-like"/>
    <property type="match status" value="2"/>
</dbReference>
<keyword evidence="4" id="KW-0472">Membrane</keyword>
<feature type="transmembrane region" description="Helical" evidence="4">
    <location>
        <begin position="117"/>
        <end position="135"/>
    </location>
</feature>
<keyword evidence="3" id="KW-0804">Transcription</keyword>
<feature type="transmembrane region" description="Helical" evidence="4">
    <location>
        <begin position="23"/>
        <end position="44"/>
    </location>
</feature>
<feature type="transmembrane region" description="Helical" evidence="4">
    <location>
        <begin position="194"/>
        <end position="212"/>
    </location>
</feature>
<keyword evidence="1" id="KW-0805">Transcription regulation</keyword>
<dbReference type="GO" id="GO:0003700">
    <property type="term" value="F:DNA-binding transcription factor activity"/>
    <property type="evidence" value="ECO:0007669"/>
    <property type="project" value="InterPro"/>
</dbReference>
<comment type="caution">
    <text evidence="6">The sequence shown here is derived from an EMBL/GenBank/DDBJ whole genome shotgun (WGS) entry which is preliminary data.</text>
</comment>
<organism evidence="6 7">
    <name type="scientific">Echinimonas agarilytica</name>
    <dbReference type="NCBI Taxonomy" id="1215918"/>
    <lineage>
        <taxon>Bacteria</taxon>
        <taxon>Pseudomonadati</taxon>
        <taxon>Pseudomonadota</taxon>
        <taxon>Gammaproteobacteria</taxon>
        <taxon>Alteromonadales</taxon>
        <taxon>Echinimonadaceae</taxon>
        <taxon>Echinimonas</taxon>
    </lineage>
</organism>
<evidence type="ECO:0000256" key="1">
    <source>
        <dbReference type="ARBA" id="ARBA00023015"/>
    </source>
</evidence>
<evidence type="ECO:0000259" key="5">
    <source>
        <dbReference type="PROSITE" id="PS01124"/>
    </source>
</evidence>
<feature type="transmembrane region" description="Helical" evidence="4">
    <location>
        <begin position="82"/>
        <end position="105"/>
    </location>
</feature>
<feature type="domain" description="HTH araC/xylS-type" evidence="5">
    <location>
        <begin position="360"/>
        <end position="456"/>
    </location>
</feature>
<dbReference type="PANTHER" id="PTHR43280">
    <property type="entry name" value="ARAC-FAMILY TRANSCRIPTIONAL REGULATOR"/>
    <property type="match status" value="1"/>
</dbReference>
<evidence type="ECO:0000313" key="7">
    <source>
        <dbReference type="Proteomes" id="UP001165393"/>
    </source>
</evidence>
<dbReference type="PANTHER" id="PTHR43280:SF28">
    <property type="entry name" value="HTH-TYPE TRANSCRIPTIONAL ACTIVATOR RHAS"/>
    <property type="match status" value="1"/>
</dbReference>
<dbReference type="AlphaFoldDB" id="A0AA42B7V6"/>
<evidence type="ECO:0000256" key="4">
    <source>
        <dbReference type="SAM" id="Phobius"/>
    </source>
</evidence>
<dbReference type="Pfam" id="PF12833">
    <property type="entry name" value="HTH_18"/>
    <property type="match status" value="1"/>
</dbReference>
<dbReference type="PROSITE" id="PS01124">
    <property type="entry name" value="HTH_ARAC_FAMILY_2"/>
    <property type="match status" value="1"/>
</dbReference>
<dbReference type="RefSeq" id="WP_251262054.1">
    <property type="nucleotide sequence ID" value="NZ_JAMQGP010000006.1"/>
</dbReference>
<dbReference type="InterPro" id="IPR009057">
    <property type="entry name" value="Homeodomain-like_sf"/>
</dbReference>
<proteinExistence type="predicted"/>
<dbReference type="EMBL" id="JAMQGP010000006">
    <property type="protein sequence ID" value="MCM2680590.1"/>
    <property type="molecule type" value="Genomic_DNA"/>
</dbReference>
<keyword evidence="7" id="KW-1185">Reference proteome</keyword>
<sequence>MMLLFLKIITHNIQYMLDIPEEITQYVILPLMAAQLFLVVSLYFTFVGRHVLNQVGFFNCFVATYVLYMVGQAAQMYSDTALSYSILFFRVTLFLTICLPSLCMFLFSQCGVKLSRAWLVFPYVFGFLLSLVYVICADARHEQLMFDASYVQLLPFTMIRANHIDAEMTGLVVLSLLPTSFLLYRELTGERRSICLAFLIGAVMITSLYITGLYHQVYWLYYFGAIFTALYWSRAVYRDVKSTKSQAQYLKEQLQLSLKRDETTSNITLNNLLQQIERDSSVDLKRYKLKVREILDVLTDTTIEAGGDADALIDRNLNKVKSIIDSDDVNAIRDIAKKETIELTNMISDLPAKRSERIIFQTKLFIENNYHEDIEVASLAEAAGVSQSYLMRCFKEYTGQTIKQYLNQYRIEKAKERLADLTVSDTAFSVGFNDSNYFGAVFKKLTGIGPQQYKKETYG</sequence>
<keyword evidence="4" id="KW-1133">Transmembrane helix</keyword>
<evidence type="ECO:0000256" key="2">
    <source>
        <dbReference type="ARBA" id="ARBA00023125"/>
    </source>
</evidence>
<dbReference type="SMART" id="SM00342">
    <property type="entry name" value="HTH_ARAC"/>
    <property type="match status" value="1"/>
</dbReference>
<name>A0AA42B7V6_9GAMM</name>
<evidence type="ECO:0000256" key="3">
    <source>
        <dbReference type="ARBA" id="ARBA00023163"/>
    </source>
</evidence>
<keyword evidence="4" id="KW-0812">Transmembrane</keyword>
<dbReference type="Proteomes" id="UP001165393">
    <property type="component" value="Unassembled WGS sequence"/>
</dbReference>